<evidence type="ECO:0000313" key="1">
    <source>
        <dbReference type="EMBL" id="CDI04643.1"/>
    </source>
</evidence>
<gene>
    <name evidence="1" type="ORF">BN873_p20023</name>
</gene>
<dbReference type="Proteomes" id="UP000035760">
    <property type="component" value="Unassembled WGS sequence"/>
</dbReference>
<sequence length="106" mass="11363">MSLKIAITSISILMLTSVTLAEEYIVSKPGVATKPDMLLSRLSSNTLFSEFDVSKKILVASGASGIGSCGAYCHDIEPTRRKSCSSDSRPHYDSGRCTCVRDPACK</sequence>
<accession>W6MEH9</accession>
<dbReference type="AlphaFoldDB" id="W6MEH9"/>
<name>W6MEH9_9GAMM</name>
<reference evidence="1" key="1">
    <citation type="submission" date="2013-07" db="EMBL/GenBank/DDBJ databases">
        <authorList>
            <person name="McIlroy S."/>
        </authorList>
    </citation>
    <scope>NUCLEOTIDE SEQUENCE [LARGE SCALE GENOMIC DNA]</scope>
    <source>
        <strain evidence="1">Run_A_D11</strain>
    </source>
</reference>
<reference evidence="1" key="2">
    <citation type="submission" date="2014-03" db="EMBL/GenBank/DDBJ databases">
        <title>Candidatus Competibacter-lineage genomes retrieved from metagenomes reveal functional metabolic diversity.</title>
        <authorList>
            <person name="McIlroy S.J."/>
            <person name="Albertsen M."/>
            <person name="Andresen E.K."/>
            <person name="Saunders A.M."/>
            <person name="Kristiansen R."/>
            <person name="Stokholm-Bjerregaard M."/>
            <person name="Nielsen K.L."/>
            <person name="Nielsen P.H."/>
        </authorList>
    </citation>
    <scope>NUCLEOTIDE SEQUENCE</scope>
    <source>
        <strain evidence="1">Run_A_D11</strain>
    </source>
</reference>
<proteinExistence type="predicted"/>
<comment type="caution">
    <text evidence="1">The sequence shown here is derived from an EMBL/GenBank/DDBJ whole genome shotgun (WGS) entry which is preliminary data.</text>
</comment>
<organism evidence="1 2">
    <name type="scientific">Candidatus Competibacter denitrificans Run_A_D11</name>
    <dbReference type="NCBI Taxonomy" id="1400863"/>
    <lineage>
        <taxon>Bacteria</taxon>
        <taxon>Pseudomonadati</taxon>
        <taxon>Pseudomonadota</taxon>
        <taxon>Gammaproteobacteria</taxon>
        <taxon>Candidatus Competibacteraceae</taxon>
        <taxon>Candidatus Competibacter</taxon>
    </lineage>
</organism>
<evidence type="ECO:0000313" key="2">
    <source>
        <dbReference type="Proteomes" id="UP000035760"/>
    </source>
</evidence>
<protein>
    <submittedName>
        <fullName evidence="1">Uncharacterized protein</fullName>
    </submittedName>
</protein>
<keyword evidence="2" id="KW-1185">Reference proteome</keyword>
<dbReference type="EMBL" id="CBTJ020000114">
    <property type="protein sequence ID" value="CDI04643.1"/>
    <property type="molecule type" value="Genomic_DNA"/>
</dbReference>